<sequence length="259" mass="26746">MRTYAISGAASGIGRAAKELLEADGHRVIGIDLRDADVIADLSGAQGRASMVRDVTAISGGRLDAVLAVAGLASNSAATARVNYFGMLATLEGLRPLLEQSDAPRAVAVASMAVMFPHDAELAAAFEAGDEAAAVARAEVLAKEEGQAIYATSKRTIARWVRRAAPSADWAGKGIALNAVAPGVIATPMMADSLASAENRRQLESMVPMPLGGIAKAEDVAELLRFLSSVENGHMCGQVVFIDGGADAVMRGDTIFPLT</sequence>
<dbReference type="InterPro" id="IPR002347">
    <property type="entry name" value="SDR_fam"/>
</dbReference>
<organism evidence="3 4">
    <name type="scientific">Paractinoplanes lichenicola</name>
    <dbReference type="NCBI Taxonomy" id="2802976"/>
    <lineage>
        <taxon>Bacteria</taxon>
        <taxon>Bacillati</taxon>
        <taxon>Actinomycetota</taxon>
        <taxon>Actinomycetes</taxon>
        <taxon>Micromonosporales</taxon>
        <taxon>Micromonosporaceae</taxon>
        <taxon>Paractinoplanes</taxon>
    </lineage>
</organism>
<dbReference type="PRINTS" id="PR00081">
    <property type="entry name" value="GDHRDH"/>
</dbReference>
<dbReference type="Proteomes" id="UP000598996">
    <property type="component" value="Unassembled WGS sequence"/>
</dbReference>
<dbReference type="Pfam" id="PF13561">
    <property type="entry name" value="adh_short_C2"/>
    <property type="match status" value="1"/>
</dbReference>
<comment type="caution">
    <text evidence="3">The sequence shown here is derived from an EMBL/GenBank/DDBJ whole genome shotgun (WGS) entry which is preliminary data.</text>
</comment>
<name>A0ABS1VMT1_9ACTN</name>
<evidence type="ECO:0000256" key="2">
    <source>
        <dbReference type="ARBA" id="ARBA00023002"/>
    </source>
</evidence>
<dbReference type="InterPro" id="IPR036291">
    <property type="entry name" value="NAD(P)-bd_dom_sf"/>
</dbReference>
<dbReference type="Gene3D" id="3.40.50.720">
    <property type="entry name" value="NAD(P)-binding Rossmann-like Domain"/>
    <property type="match status" value="1"/>
</dbReference>
<evidence type="ECO:0000313" key="3">
    <source>
        <dbReference type="EMBL" id="MBL7255963.1"/>
    </source>
</evidence>
<dbReference type="SUPFAM" id="SSF51735">
    <property type="entry name" value="NAD(P)-binding Rossmann-fold domains"/>
    <property type="match status" value="1"/>
</dbReference>
<proteinExistence type="inferred from homology"/>
<reference evidence="3 4" key="1">
    <citation type="submission" date="2021-01" db="EMBL/GenBank/DDBJ databases">
        <title>Actinoplanes sp. nov. LDG1-01 isolated from lichen.</title>
        <authorList>
            <person name="Saeng-In P."/>
            <person name="Phongsopitanun W."/>
            <person name="Kanchanasin P."/>
            <person name="Yuki M."/>
            <person name="Kudo T."/>
            <person name="Ohkuma M."/>
            <person name="Tanasupawat S."/>
        </authorList>
    </citation>
    <scope>NUCLEOTIDE SEQUENCE [LARGE SCALE GENOMIC DNA]</scope>
    <source>
        <strain evidence="3 4">LDG1-01</strain>
    </source>
</reference>
<dbReference type="EMBL" id="JAENHO010000004">
    <property type="protein sequence ID" value="MBL7255963.1"/>
    <property type="molecule type" value="Genomic_DNA"/>
</dbReference>
<keyword evidence="4" id="KW-1185">Reference proteome</keyword>
<dbReference type="PANTHER" id="PTHR24321:SF8">
    <property type="entry name" value="ESTRADIOL 17-BETA-DEHYDROGENASE 8-RELATED"/>
    <property type="match status" value="1"/>
</dbReference>
<evidence type="ECO:0000256" key="1">
    <source>
        <dbReference type="ARBA" id="ARBA00006484"/>
    </source>
</evidence>
<protein>
    <submittedName>
        <fullName evidence="3">SDR family oxidoreductase</fullName>
    </submittedName>
</protein>
<gene>
    <name evidence="3" type="ORF">JKJ07_16820</name>
</gene>
<dbReference type="RefSeq" id="WP_202992485.1">
    <property type="nucleotide sequence ID" value="NZ_JAENHO010000004.1"/>
</dbReference>
<evidence type="ECO:0000313" key="4">
    <source>
        <dbReference type="Proteomes" id="UP000598996"/>
    </source>
</evidence>
<accession>A0ABS1VMT1</accession>
<keyword evidence="2" id="KW-0560">Oxidoreductase</keyword>
<comment type="similarity">
    <text evidence="1">Belongs to the short-chain dehydrogenases/reductases (SDR) family.</text>
</comment>
<dbReference type="PANTHER" id="PTHR24321">
    <property type="entry name" value="DEHYDROGENASES, SHORT CHAIN"/>
    <property type="match status" value="1"/>
</dbReference>